<dbReference type="GO" id="GO:0005975">
    <property type="term" value="P:carbohydrate metabolic process"/>
    <property type="evidence" value="ECO:0007669"/>
    <property type="project" value="InterPro"/>
</dbReference>
<dbReference type="Pfam" id="PF00088">
    <property type="entry name" value="Trefoil"/>
    <property type="match status" value="1"/>
</dbReference>
<dbReference type="GO" id="GO:0016020">
    <property type="term" value="C:membrane"/>
    <property type="evidence" value="ECO:0007669"/>
    <property type="project" value="UniProtKB-SubCell"/>
</dbReference>
<dbReference type="SUPFAM" id="SSF74650">
    <property type="entry name" value="Galactose mutarotase-like"/>
    <property type="match status" value="1"/>
</dbReference>
<dbReference type="InterPro" id="IPR000322">
    <property type="entry name" value="Glyco_hydro_31_TIM"/>
</dbReference>
<dbReference type="InterPro" id="IPR017853">
    <property type="entry name" value="GH"/>
</dbReference>
<comment type="caution">
    <text evidence="8">The sequence shown here is derived from an EMBL/GenBank/DDBJ whole genome shotgun (WGS) entry which is preliminary data.</text>
</comment>
<dbReference type="CDD" id="cd00111">
    <property type="entry name" value="Trefoil"/>
    <property type="match status" value="1"/>
</dbReference>
<dbReference type="EMBL" id="NWSH01003851">
    <property type="protein sequence ID" value="PCG65760.1"/>
    <property type="molecule type" value="Genomic_DNA"/>
</dbReference>
<evidence type="ECO:0000256" key="6">
    <source>
        <dbReference type="RuleBase" id="RU361185"/>
    </source>
</evidence>
<dbReference type="InterPro" id="IPR000519">
    <property type="entry name" value="P_trefoil_dom"/>
</dbReference>
<dbReference type="PANTHER" id="PTHR22762">
    <property type="entry name" value="ALPHA-GLUCOSIDASE"/>
    <property type="match status" value="1"/>
</dbReference>
<keyword evidence="3" id="KW-0472">Membrane</keyword>
<dbReference type="SMART" id="SM00018">
    <property type="entry name" value="PD"/>
    <property type="match status" value="1"/>
</dbReference>
<keyword evidence="6" id="KW-0378">Hydrolase</keyword>
<evidence type="ECO:0000256" key="5">
    <source>
        <dbReference type="PROSITE-ProRule" id="PRU00779"/>
    </source>
</evidence>
<name>A0A2A4J2U1_HELVI</name>
<feature type="domain" description="P-type" evidence="7">
    <location>
        <begin position="2"/>
        <end position="41"/>
    </location>
</feature>
<keyword evidence="4" id="KW-1015">Disulfide bond</keyword>
<comment type="similarity">
    <text evidence="2 6">Belongs to the glycosyl hydrolase 31 family.</text>
</comment>
<evidence type="ECO:0000259" key="7">
    <source>
        <dbReference type="PROSITE" id="PS51448"/>
    </source>
</evidence>
<dbReference type="SUPFAM" id="SSF57492">
    <property type="entry name" value="Trefoil"/>
    <property type="match status" value="1"/>
</dbReference>
<dbReference type="SUPFAM" id="SSF51011">
    <property type="entry name" value="Glycosyl hydrolase domain"/>
    <property type="match status" value="1"/>
</dbReference>
<accession>A0A2A4J2U1</accession>
<evidence type="ECO:0000256" key="3">
    <source>
        <dbReference type="ARBA" id="ARBA00023136"/>
    </source>
</evidence>
<dbReference type="SUPFAM" id="SSF51445">
    <property type="entry name" value="(Trans)glycosidases"/>
    <property type="match status" value="1"/>
</dbReference>
<dbReference type="InterPro" id="IPR048395">
    <property type="entry name" value="Glyco_hydro_31_C"/>
</dbReference>
<proteinExistence type="inferred from homology"/>
<dbReference type="Gene3D" id="3.20.20.80">
    <property type="entry name" value="Glycosidases"/>
    <property type="match status" value="1"/>
</dbReference>
<dbReference type="PANTHER" id="PTHR22762:SF167">
    <property type="entry name" value="LYSOSOMAL ALPHA-GLUCOSIDASE-LIKE PROTEIN"/>
    <property type="match status" value="1"/>
</dbReference>
<evidence type="ECO:0000313" key="8">
    <source>
        <dbReference type="EMBL" id="PCG65760.1"/>
    </source>
</evidence>
<comment type="subcellular location">
    <subcellularLocation>
        <location evidence="1">Membrane</location>
    </subcellularLocation>
</comment>
<reference evidence="8" key="1">
    <citation type="submission" date="2017-09" db="EMBL/GenBank/DDBJ databases">
        <title>Contemporary evolution of a Lepidopteran species, Heliothis virescens, in response to modern agricultural practices.</title>
        <authorList>
            <person name="Fritz M.L."/>
            <person name="Deyonke A.M."/>
            <person name="Papanicolaou A."/>
            <person name="Micinski S."/>
            <person name="Westbrook J."/>
            <person name="Gould F."/>
        </authorList>
    </citation>
    <scope>NUCLEOTIDE SEQUENCE [LARGE SCALE GENOMIC DNA]</scope>
    <source>
        <strain evidence="8">HvINT-</strain>
        <tissue evidence="8">Whole body</tissue>
    </source>
</reference>
<dbReference type="PROSITE" id="PS51448">
    <property type="entry name" value="P_TREFOIL_2"/>
    <property type="match status" value="1"/>
</dbReference>
<dbReference type="InterPro" id="IPR013780">
    <property type="entry name" value="Glyco_hydro_b"/>
</dbReference>
<dbReference type="InterPro" id="IPR044913">
    <property type="entry name" value="P_trefoil_dom_sf"/>
</dbReference>
<dbReference type="GO" id="GO:0090599">
    <property type="term" value="F:alpha-glucosidase activity"/>
    <property type="evidence" value="ECO:0007669"/>
    <property type="project" value="UniProtKB-ARBA"/>
</dbReference>
<comment type="caution">
    <text evidence="5">Lacks conserved residue(s) required for the propagation of feature annotation.</text>
</comment>
<dbReference type="InterPro" id="IPR011013">
    <property type="entry name" value="Gal_mutarotase_sf_dom"/>
</dbReference>
<evidence type="ECO:0000256" key="4">
    <source>
        <dbReference type="ARBA" id="ARBA00023157"/>
    </source>
</evidence>
<dbReference type="Pfam" id="PF01055">
    <property type="entry name" value="Glyco_hydro_31_2nd"/>
    <property type="match status" value="1"/>
</dbReference>
<gene>
    <name evidence="8" type="ORF">B5V51_8719</name>
</gene>
<dbReference type="STRING" id="7102.A0A2A4J2U1"/>
<dbReference type="Gene3D" id="2.60.40.1180">
    <property type="entry name" value="Golgi alpha-mannosidase II"/>
    <property type="match status" value="2"/>
</dbReference>
<evidence type="ECO:0000256" key="1">
    <source>
        <dbReference type="ARBA" id="ARBA00004370"/>
    </source>
</evidence>
<dbReference type="GO" id="GO:0030246">
    <property type="term" value="F:carbohydrate binding"/>
    <property type="evidence" value="ECO:0007669"/>
    <property type="project" value="InterPro"/>
</dbReference>
<evidence type="ECO:0000256" key="2">
    <source>
        <dbReference type="ARBA" id="ARBA00007806"/>
    </source>
</evidence>
<dbReference type="Pfam" id="PF21365">
    <property type="entry name" value="Glyco_hydro_31_3rd"/>
    <property type="match status" value="1"/>
</dbReference>
<sequence length="890" mass="100541">MGSCLVPREARLPCGVEAVTPEQCHAQCCYDHHNNLCFHRYPSRFSYISHHTWAEDVYLIPRIQTIPYGSQQSFRNIKLSIDEVTATHLTLTFHKSSNITSRRLPKKKYVYSVTHPELNVVVNSTQGNIFNTARGPLIASSNIWEITFKLTNETIYGLGEIPLKPDTVKVIYNHKGASSSIPLIFAKIGGSYHGLLFDTMAPTEVIVRRDNQLVVRSITDLGLKFHLFVGPKPADVMRDAMATIKAKKNLEYWMLGAHVCRESTSTDPLQDLRTFLTTTSTTVRVPFESHCGALPIVFNTECSDAVSLVDQGATLIKNGGKRFIPHVSPYIKYTAPPAPKGEESSKDEEEELEEAAVKMETSERCIDDSKIDHKIIRDPLSYEMYKGVVDDHDVIYPSYKVVSEETMQYLWTYNTDFDAVILENNWPLDESEKDFDQINDFLPYFSETFEAAFNFTPQWNATRPTQAVQDLARLANSTEYPGELYFIRHSEYGNEFANAFEKIKGEIPVLSSSQWMNGDLIINRQNIPTSWTNLQRELIEASLGGISGHWYWSSPICGDTEHFSMTTQIRLCAKWYMAATYMPMIKIHSKVIARDPLAFVGADRMHMMTALNRRLSLLPYFYTVLQEGPLLRPMFYQFPSSNITDLTTQFSVGDDILIVPNLQPSQTHVHVRMPPGTWYEFWSGMEVVGEEGQAVTLTTTEAEFLSLVRAGSIIPMQKTVQLTAELTRRQSPYSLVIALECETTIDYNATEATPTERITGVRTNPLDEDKAGGVETTGTTEEVITTTTEAPIPTITTCNATGKLFMNENMTVTFHADSTALTITADGEDFQVFCNENVAEWASSITEVIIYGLHEKQNNYDDKRIVRPTIDLCQLVNNEDIVYQFVDDDL</sequence>
<dbReference type="CDD" id="cd14752">
    <property type="entry name" value="GH31_N"/>
    <property type="match status" value="1"/>
</dbReference>
<dbReference type="AlphaFoldDB" id="A0A2A4J2U1"/>
<dbReference type="Gene3D" id="2.60.40.1760">
    <property type="entry name" value="glycosyl hydrolase (family 31)"/>
    <property type="match status" value="1"/>
</dbReference>
<protein>
    <recommendedName>
        <fullName evidence="7">P-type domain-containing protein</fullName>
    </recommendedName>
</protein>
<keyword evidence="6" id="KW-0326">Glycosidase</keyword>
<organism evidence="8">
    <name type="scientific">Heliothis virescens</name>
    <name type="common">Tobacco budworm moth</name>
    <dbReference type="NCBI Taxonomy" id="7102"/>
    <lineage>
        <taxon>Eukaryota</taxon>
        <taxon>Metazoa</taxon>
        <taxon>Ecdysozoa</taxon>
        <taxon>Arthropoda</taxon>
        <taxon>Hexapoda</taxon>
        <taxon>Insecta</taxon>
        <taxon>Pterygota</taxon>
        <taxon>Neoptera</taxon>
        <taxon>Endopterygota</taxon>
        <taxon>Lepidoptera</taxon>
        <taxon>Glossata</taxon>
        <taxon>Ditrysia</taxon>
        <taxon>Noctuoidea</taxon>
        <taxon>Noctuidae</taxon>
        <taxon>Heliothinae</taxon>
        <taxon>Heliothis</taxon>
    </lineage>
</organism>